<evidence type="ECO:0000313" key="8">
    <source>
        <dbReference type="EMBL" id="ABN10537.1"/>
    </source>
</evidence>
<feature type="transmembrane region" description="Helical" evidence="5">
    <location>
        <begin position="386"/>
        <end position="409"/>
    </location>
</feature>
<sequence>MNTVNRIVLLSLLVAFSQAGFHTINATWWANITLVGPPDTPVTWYDTQGLWFCNGSRVKNPQIRHTCNDQNLTLIHVNKTYERTYMGYNRQGTKKEDYKVVVIPPPPATVKPQPEPEYVFVYMGENKTLEGPPGTPVTWFNQDGKKFCEGEKVLHPEFNHTCDKQNLILLFVNFTHDGAYLGYNHQGTQRTHYEVTVLDLFPDSGQMKIENHSEETEQKNDEHHNWQKQGGQKQGGQKTNQTKVNDRRKTAQKRPSKLKPATIEAMLVTVTAGSNLTLVGPKAEGKVTWFDGDLKRPCEPNYRLRHECNNQNLTLINVTKDYEGTYYGTNDKDEGKRYRVKVNTTNSQSVKIQPYTRQTTPDQEHKFELQFETNGNYDSKIPSTTVAIVVGVIAGFITLIIVFICYICCRKRPRAYNHMVDPLLSFSY</sequence>
<dbReference type="InterPro" id="IPR003470">
    <property type="entry name" value="Adeno_E3_CR2"/>
</dbReference>
<feature type="domain" description="Adenovirus E3 region protein CR1" evidence="7">
    <location>
        <begin position="111"/>
        <end position="199"/>
    </location>
</feature>
<keyword evidence="5" id="KW-0472">Membrane</keyword>
<feature type="region of interest" description="Disordered" evidence="4">
    <location>
        <begin position="211"/>
        <end position="260"/>
    </location>
</feature>
<dbReference type="Pfam" id="PF02440">
    <property type="entry name" value="Adeno_E3_CR1"/>
    <property type="match status" value="3"/>
</dbReference>
<evidence type="ECO:0000256" key="1">
    <source>
        <dbReference type="ARBA" id="ARBA00006132"/>
    </source>
</evidence>
<evidence type="ECO:0000259" key="6">
    <source>
        <dbReference type="Pfam" id="PF02439"/>
    </source>
</evidence>
<feature type="compositionally biased region" description="Low complexity" evidence="4">
    <location>
        <begin position="227"/>
        <end position="243"/>
    </location>
</feature>
<evidence type="ECO:0000256" key="4">
    <source>
        <dbReference type="SAM" id="MobiDB-lite"/>
    </source>
</evidence>
<evidence type="ECO:0000313" key="9">
    <source>
        <dbReference type="EMBL" id="AFA46624.1"/>
    </source>
</evidence>
<keyword evidence="5" id="KW-0812">Transmembrane</keyword>
<dbReference type="InterPro" id="IPR003471">
    <property type="entry name" value="Adeno_E3_CR1"/>
</dbReference>
<evidence type="ECO:0000313" key="12">
    <source>
        <dbReference type="Proteomes" id="UP000143308"/>
    </source>
</evidence>
<evidence type="ECO:0000259" key="7">
    <source>
        <dbReference type="Pfam" id="PF02440"/>
    </source>
</evidence>
<feature type="domain" description="Adenovirus E3 region protein CR1" evidence="7">
    <location>
        <begin position="263"/>
        <end position="344"/>
    </location>
</feature>
<keyword evidence="5" id="KW-1133">Transmembrane helix</keyword>
<dbReference type="Gene3D" id="2.60.40.10">
    <property type="entry name" value="Immunoglobulins"/>
    <property type="match status" value="1"/>
</dbReference>
<reference evidence="8 12" key="1">
    <citation type="submission" date="2006-11" db="EMBL/GenBank/DDBJ databases">
        <title>The complete nucleotide sequence and analysis of human adenovirus type 19.</title>
        <authorList>
            <person name="Robinson C.M."/>
            <person name="Shariati F."/>
            <person name="Gillaspy A.F."/>
            <person name="Dyer D.W."/>
            <person name="Chodosh J."/>
        </authorList>
    </citation>
    <scope>NUCLEOTIDE SEQUENCE [LARGE SCALE GENOMIC DNA]</scope>
    <source>
        <strain evidence="8">Human/USA/C/1993/64[P22H19F37]</strain>
    </source>
</reference>
<organism evidence="8 12">
    <name type="scientific">Human adenovirus 64</name>
    <dbReference type="NCBI Taxonomy" id="1145295"/>
    <lineage>
        <taxon>Viruses</taxon>
        <taxon>Varidnaviria</taxon>
        <taxon>Bamfordvirae</taxon>
        <taxon>Preplasmiviricota</taxon>
        <taxon>Polisuviricotina</taxon>
        <taxon>Pharingeaviricetes</taxon>
        <taxon>Rowavirales</taxon>
        <taxon>Adenoviridae</taxon>
        <taxon>Mastadenovirus</taxon>
        <taxon>Mastadenovirus dominans</taxon>
        <taxon>Human mastadenovirus D</taxon>
    </lineage>
</organism>
<dbReference type="Proteomes" id="UP000143308">
    <property type="component" value="Segment"/>
</dbReference>
<feature type="compositionally biased region" description="Basic and acidic residues" evidence="4">
    <location>
        <begin position="211"/>
        <end position="225"/>
    </location>
</feature>
<feature type="domain" description="Adenovirus E3 region protein CR2" evidence="6">
    <location>
        <begin position="381"/>
        <end position="419"/>
    </location>
</feature>
<dbReference type="Pfam" id="PF02439">
    <property type="entry name" value="Adeno_E3_CR2"/>
    <property type="match status" value="1"/>
</dbReference>
<evidence type="ECO:0000256" key="2">
    <source>
        <dbReference type="ARBA" id="ARBA00022518"/>
    </source>
</evidence>
<name>B6C6Z7_9ADEN</name>
<evidence type="ECO:0000256" key="3">
    <source>
        <dbReference type="ARBA" id="ARBA00023180"/>
    </source>
</evidence>
<dbReference type="InterPro" id="IPR013783">
    <property type="entry name" value="Ig-like_fold"/>
</dbReference>
<dbReference type="Proteomes" id="UP000144028">
    <property type="component" value="Segment"/>
</dbReference>
<keyword evidence="2" id="KW-0244">Early protein</keyword>
<dbReference type="EMBL" id="JQ326207">
    <property type="protein sequence ID" value="AFA46662.1"/>
    <property type="molecule type" value="Genomic_DNA"/>
</dbReference>
<evidence type="ECO:0000256" key="5">
    <source>
        <dbReference type="SAM" id="Phobius"/>
    </source>
</evidence>
<evidence type="ECO:0000313" key="11">
    <source>
        <dbReference type="Proteomes" id="UP000126604"/>
    </source>
</evidence>
<reference evidence="10 11" key="3">
    <citation type="submission" date="2011-12" db="EMBL/GenBank/DDBJ databases">
        <title>Genomics and Bioinformatics of Human Adenovirus Type 19 Miami Strain 3.</title>
        <authorList>
            <person name="Robinson C.M."/>
            <person name="Singh G."/>
            <person name="Dehghan S."/>
            <person name="Seto J."/>
            <person name="Liu E.B."/>
            <person name="Zaitshik J."/>
            <person name="Schmidt T."/>
            <person name="Dyer D.W."/>
            <person name="Seto D."/>
            <person name="Jones M.S."/>
            <person name="Chodosh J."/>
        </authorList>
    </citation>
    <scope>NUCLEOTIDE SEQUENCE [LARGE SCALE GENOMIC DNA]</scope>
    <source>
        <strain evidence="10">3</strain>
    </source>
</reference>
<accession>B6C6Z7</accession>
<proteinExistence type="inferred from homology"/>
<feature type="domain" description="Adenovirus E3 region protein CR1" evidence="7">
    <location>
        <begin position="16"/>
        <end position="104"/>
    </location>
</feature>
<evidence type="ECO:0000313" key="10">
    <source>
        <dbReference type="EMBL" id="AFA46662.1"/>
    </source>
</evidence>
<dbReference type="Proteomes" id="UP000126604">
    <property type="component" value="Segment"/>
</dbReference>
<comment type="similarity">
    <text evidence="1">Belongs to the adenoviridae E3_20 family.</text>
</comment>
<evidence type="ECO:0000313" key="13">
    <source>
        <dbReference type="Proteomes" id="UP000144028"/>
    </source>
</evidence>
<dbReference type="EMBL" id="EF121005">
    <property type="protein sequence ID" value="ABN10537.1"/>
    <property type="molecule type" value="Genomic_DNA"/>
</dbReference>
<keyword evidence="3" id="KW-0325">Glycoprotein</keyword>
<gene>
    <name evidence="9" type="primary">E3</name>
</gene>
<dbReference type="EMBL" id="JQ326206">
    <property type="protein sequence ID" value="AFA46624.1"/>
    <property type="molecule type" value="Genomic_DNA"/>
</dbReference>
<reference evidence="9 13" key="2">
    <citation type="submission" date="2011-12" db="EMBL/GenBank/DDBJ databases">
        <title>Genomics and Bioinformatics of Human Adenovirus type 19 Miami Strain 2.</title>
        <authorList>
            <person name="Robinson C.M."/>
            <person name="Singh G."/>
            <person name="Dehghan S."/>
            <person name="Seto J."/>
            <person name="Liu E.B."/>
            <person name="Zaitshik J."/>
            <person name="Schmidt T."/>
            <person name="Dyer D.W."/>
            <person name="Seto D."/>
            <person name="Jones M.S."/>
            <person name="Chodosh J."/>
        </authorList>
    </citation>
    <scope>NUCLEOTIDE SEQUENCE [LARGE SCALE GENOMIC DNA]</scope>
    <source>
        <strain evidence="9">2</strain>
    </source>
</reference>
<protein>
    <submittedName>
        <fullName evidence="9">CR1-beta</fullName>
    </submittedName>
    <submittedName>
        <fullName evidence="8">E3 48.9 kDa protein</fullName>
    </submittedName>
</protein>